<keyword evidence="2" id="KW-0614">Plasmid</keyword>
<evidence type="ECO:0000313" key="3">
    <source>
        <dbReference type="Proteomes" id="UP000509345"/>
    </source>
</evidence>
<dbReference type="EMBL" id="CP054927">
    <property type="protein sequence ID" value="QKW48034.1"/>
    <property type="molecule type" value="Genomic_DNA"/>
</dbReference>
<organism evidence="2 3">
    <name type="scientific">Streptomyces microflavus</name>
    <name type="common">Streptomyces lipmanii</name>
    <dbReference type="NCBI Taxonomy" id="1919"/>
    <lineage>
        <taxon>Bacteria</taxon>
        <taxon>Bacillati</taxon>
        <taxon>Actinomycetota</taxon>
        <taxon>Actinomycetes</taxon>
        <taxon>Kitasatosporales</taxon>
        <taxon>Streptomycetaceae</taxon>
        <taxon>Streptomyces</taxon>
    </lineage>
</organism>
<reference evidence="2 3" key="1">
    <citation type="submission" date="2020-06" db="EMBL/GenBank/DDBJ databases">
        <title>Genome mining for natural products.</title>
        <authorList>
            <person name="Zhang B."/>
            <person name="Shi J."/>
            <person name="Ge H."/>
        </authorList>
    </citation>
    <scope>NUCLEOTIDE SEQUENCE [LARGE SCALE GENOMIC DNA]</scope>
    <source>
        <strain evidence="2 3">NA06532</strain>
        <plasmid evidence="2 3">unnamed1</plasmid>
    </source>
</reference>
<protein>
    <submittedName>
        <fullName evidence="2">VCBS repeat-containing protein</fullName>
    </submittedName>
</protein>
<dbReference type="RefSeq" id="WP_176145903.1">
    <property type="nucleotide sequence ID" value="NZ_CP054927.1"/>
</dbReference>
<dbReference type="Proteomes" id="UP000509345">
    <property type="component" value="Plasmid unnamed1"/>
</dbReference>
<gene>
    <name evidence="2" type="ORF">HUT09_36770</name>
</gene>
<name>A0A7H8N0P7_STRMI</name>
<accession>A0A7H8N0P7</accession>
<sequence>MKLLRRKTRWRTKEGITGAAAFAVLLTLGVPQQLPQAAATEPASPPAPVTAPADAEALALAEASETGQPVEVLAQRTEVSQVFANPDGTFTQDTYALPQFVRQDSKLVPIDTTLKVNSDGSHSPKAAEVDVRLSGGGNGPLATVVRDGRSMSWSWPQTLPEPQVDGDTLTFGNVLADVDLKLKAGPAGFTSLLVVKTPEAAADPALKQVHFDLDTQGLTARTDAHGNFSAVNPAGQEVFTAPTPLMWDSSTGVASAARATRSTKDAPTGPPPPADEFEPGYGAQQSTMGLEVKAGKLSLTPDQELLTGEDTQYPVLLDPAVSGSRHSWAIAYKKHPSSSFFNGANWGSNGTSTARVGYENETDGLGRSFFRMNSSNLWSTKKVVSSSTFRIKNDWSWSCTNRTVELWATSAISTSTTWNNQPEWRKKLDSINESLGWGPNCPGGNLAFDVTAAAKDGIANKWNTLTFGLRATKADEDARDVFAWKKFDAKTAALSTTYNTVPNAPNSLDTIPSSGGCDMVAPYTTIGNTDVTLTAKVSDPDGGTVRAQFRLWGTNNLAGGAEIFNQIVSATSGTVAKVKVPKATLQQHLAAAKGNFGWKVQTLDATANSAWAPDPGTCRFDFDPTRPSTPPTISSQQFPDGSDGWPATTGQARTAGTFILGNGGVNDVKSYQYWSDWDPTVRNVTPSTDLDGDGKIDAKLTLTPPAAGSQRIYVHSLDAAQNRSDRASYLFYANGLSVPDKAGDLNGDDNADLYGVRSSGELWLYPGQGNGYVGTGTTASNSDFTGAGITHRGDWTGDGFEDLIAAIPGDDGKTLQLYPNNGVGWACTAQDEQADGHSRSCLYERQELDVFDQANNHWKNADQILAIGDVDGPLDTDNDGTPDVAGYPDLLVKEGNFLWLYYGSEYLYLDDSRAPVLIGNGSWSNYDLAAPGDRTGNGHVDLIARHKTNGELRLYPGTGPAGEGLGNGTTSTVIGNGWTRTYRPLITAVPDAGSDNKADIFATGSDGKLYLYPNLAGSGVVLGSGGWLDFQAIS</sequence>
<dbReference type="InterPro" id="IPR028994">
    <property type="entry name" value="Integrin_alpha_N"/>
</dbReference>
<geneLocation type="plasmid" evidence="2 3">
    <name>unnamed1</name>
</geneLocation>
<dbReference type="GeneID" id="87636814"/>
<feature type="region of interest" description="Disordered" evidence="1">
    <location>
        <begin position="253"/>
        <end position="282"/>
    </location>
</feature>
<dbReference type="AlphaFoldDB" id="A0A7H8N0P7"/>
<evidence type="ECO:0000313" key="2">
    <source>
        <dbReference type="EMBL" id="QKW48034.1"/>
    </source>
</evidence>
<evidence type="ECO:0000256" key="1">
    <source>
        <dbReference type="SAM" id="MobiDB-lite"/>
    </source>
</evidence>
<dbReference type="SUPFAM" id="SSF69318">
    <property type="entry name" value="Integrin alpha N-terminal domain"/>
    <property type="match status" value="1"/>
</dbReference>
<proteinExistence type="predicted"/>